<dbReference type="InterPro" id="IPR045540">
    <property type="entry name" value="YegS/DAGK_C"/>
</dbReference>
<dbReference type="PANTHER" id="PTHR12358">
    <property type="entry name" value="SPHINGOSINE KINASE"/>
    <property type="match status" value="1"/>
</dbReference>
<evidence type="ECO:0000256" key="4">
    <source>
        <dbReference type="ARBA" id="ARBA00022679"/>
    </source>
</evidence>
<evidence type="ECO:0000256" key="8">
    <source>
        <dbReference type="ARBA" id="ARBA00022840"/>
    </source>
</evidence>
<dbReference type="NCBIfam" id="TIGR00147">
    <property type="entry name" value="YegS/Rv2252/BmrU family lipid kinase"/>
    <property type="match status" value="1"/>
</dbReference>
<evidence type="ECO:0000256" key="10">
    <source>
        <dbReference type="ARBA" id="ARBA00023098"/>
    </source>
</evidence>
<sequence length="307" mass="32014">MPVRSLAVLANPLARRGTGLAIAAEVERLVRSHGIEVTVLVGADLADAHRLADQAVANEEIDALVAVGGDGTMRLALEAAAGSPTPVGIVPAGTGNDLARTVGIPLNDLPGAVAIIAAGRSEAIDLGRVRLSGADGQREVLFVTVAATGFDADVTDRANRLRWPRGKARYLVAAIAEVARLRPRRFTVRVDGTTITDGDVIFTAIGNTRSYGGGMLITPSADVHDGELDVTVATMAPGFSRMTMLRLMPTVFSGRHVDLEMVRTARGTTIEVTSDPPALVSVDGDLVGRLPATFDTLPGVAHVLVPR</sequence>
<dbReference type="InterPro" id="IPR005218">
    <property type="entry name" value="Diacylglycerol/lipid_kinase"/>
</dbReference>
<dbReference type="PANTHER" id="PTHR12358:SF106">
    <property type="entry name" value="LIPID KINASE YEGS"/>
    <property type="match status" value="1"/>
</dbReference>
<keyword evidence="5" id="KW-0479">Metal-binding</keyword>
<comment type="similarity">
    <text evidence="2">Belongs to the diacylglycerol/lipid kinase family.</text>
</comment>
<dbReference type="InterPro" id="IPR001206">
    <property type="entry name" value="Diacylglycerol_kinase_cat_dom"/>
</dbReference>
<keyword evidence="11" id="KW-0594">Phospholipid biosynthesis</keyword>
<evidence type="ECO:0000256" key="6">
    <source>
        <dbReference type="ARBA" id="ARBA00022741"/>
    </source>
</evidence>
<dbReference type="SMART" id="SM00046">
    <property type="entry name" value="DAGKc"/>
    <property type="match status" value="1"/>
</dbReference>
<keyword evidence="6" id="KW-0547">Nucleotide-binding</keyword>
<dbReference type="GO" id="GO:0016301">
    <property type="term" value="F:kinase activity"/>
    <property type="evidence" value="ECO:0007669"/>
    <property type="project" value="UniProtKB-KW"/>
</dbReference>
<evidence type="ECO:0000256" key="5">
    <source>
        <dbReference type="ARBA" id="ARBA00022723"/>
    </source>
</evidence>
<keyword evidence="7 14" id="KW-0418">Kinase</keyword>
<dbReference type="Gene3D" id="2.60.200.40">
    <property type="match status" value="1"/>
</dbReference>
<evidence type="ECO:0000256" key="7">
    <source>
        <dbReference type="ARBA" id="ARBA00022777"/>
    </source>
</evidence>
<reference evidence="15" key="1">
    <citation type="journal article" date="2019" name="Int. J. Syst. Evol. Microbiol.">
        <title>The Global Catalogue of Microorganisms (GCM) 10K type strain sequencing project: providing services to taxonomists for standard genome sequencing and annotation.</title>
        <authorList>
            <consortium name="The Broad Institute Genomics Platform"/>
            <consortium name="The Broad Institute Genome Sequencing Center for Infectious Disease"/>
            <person name="Wu L."/>
            <person name="Ma J."/>
        </authorList>
    </citation>
    <scope>NUCLEOTIDE SEQUENCE [LARGE SCALE GENOMIC DNA]</scope>
    <source>
        <strain evidence="15">JCM 14234</strain>
    </source>
</reference>
<dbReference type="SUPFAM" id="SSF111331">
    <property type="entry name" value="NAD kinase/diacylglycerol kinase-like"/>
    <property type="match status" value="1"/>
</dbReference>
<evidence type="ECO:0000256" key="12">
    <source>
        <dbReference type="ARBA" id="ARBA00023264"/>
    </source>
</evidence>
<keyword evidence="4" id="KW-0808">Transferase</keyword>
<keyword evidence="8" id="KW-0067">ATP-binding</keyword>
<feature type="domain" description="DAGKc" evidence="13">
    <location>
        <begin position="1"/>
        <end position="133"/>
    </location>
</feature>
<keyword evidence="9" id="KW-0460">Magnesium</keyword>
<keyword evidence="15" id="KW-1185">Reference proteome</keyword>
<dbReference type="RefSeq" id="WP_290704072.1">
    <property type="nucleotide sequence ID" value="NZ_BAAAVS010000002.1"/>
</dbReference>
<keyword evidence="12" id="KW-1208">Phospholipid metabolism</keyword>
<proteinExistence type="inferred from homology"/>
<dbReference type="EMBL" id="BAAAVS010000002">
    <property type="protein sequence ID" value="GAA3024399.1"/>
    <property type="molecule type" value="Genomic_DNA"/>
</dbReference>
<organism evidence="14 15">
    <name type="scientific">Gordonia defluvii</name>
    <dbReference type="NCBI Taxonomy" id="283718"/>
    <lineage>
        <taxon>Bacteria</taxon>
        <taxon>Bacillati</taxon>
        <taxon>Actinomycetota</taxon>
        <taxon>Actinomycetes</taxon>
        <taxon>Mycobacteriales</taxon>
        <taxon>Gordoniaceae</taxon>
        <taxon>Gordonia</taxon>
    </lineage>
</organism>
<dbReference type="InterPro" id="IPR016064">
    <property type="entry name" value="NAD/diacylglycerol_kinase_sf"/>
</dbReference>
<evidence type="ECO:0000256" key="1">
    <source>
        <dbReference type="ARBA" id="ARBA00001946"/>
    </source>
</evidence>
<dbReference type="PROSITE" id="PS50146">
    <property type="entry name" value="DAGK"/>
    <property type="match status" value="1"/>
</dbReference>
<evidence type="ECO:0000256" key="2">
    <source>
        <dbReference type="ARBA" id="ARBA00005983"/>
    </source>
</evidence>
<evidence type="ECO:0000256" key="9">
    <source>
        <dbReference type="ARBA" id="ARBA00022842"/>
    </source>
</evidence>
<evidence type="ECO:0000313" key="14">
    <source>
        <dbReference type="EMBL" id="GAA3024399.1"/>
    </source>
</evidence>
<name>A0ABP6KYL1_9ACTN</name>
<keyword evidence="3" id="KW-0444">Lipid biosynthesis</keyword>
<dbReference type="Gene3D" id="3.40.50.10330">
    <property type="entry name" value="Probable inorganic polyphosphate/atp-NAD kinase, domain 1"/>
    <property type="match status" value="1"/>
</dbReference>
<comment type="caution">
    <text evidence="14">The sequence shown here is derived from an EMBL/GenBank/DDBJ whole genome shotgun (WGS) entry which is preliminary data.</text>
</comment>
<accession>A0ABP6KYL1</accession>
<dbReference type="InterPro" id="IPR050187">
    <property type="entry name" value="Lipid_Phosphate_FormReg"/>
</dbReference>
<protein>
    <submittedName>
        <fullName evidence="14">Diacylglycerol kinase</fullName>
    </submittedName>
</protein>
<comment type="cofactor">
    <cofactor evidence="1">
        <name>Mg(2+)</name>
        <dbReference type="ChEBI" id="CHEBI:18420"/>
    </cofactor>
</comment>
<evidence type="ECO:0000256" key="3">
    <source>
        <dbReference type="ARBA" id="ARBA00022516"/>
    </source>
</evidence>
<evidence type="ECO:0000313" key="15">
    <source>
        <dbReference type="Proteomes" id="UP001501035"/>
    </source>
</evidence>
<evidence type="ECO:0000259" key="13">
    <source>
        <dbReference type="PROSITE" id="PS50146"/>
    </source>
</evidence>
<dbReference type="Pfam" id="PF00781">
    <property type="entry name" value="DAGK_cat"/>
    <property type="match status" value="1"/>
</dbReference>
<gene>
    <name evidence="14" type="ORF">GCM10010528_03000</name>
</gene>
<keyword evidence="10" id="KW-0443">Lipid metabolism</keyword>
<evidence type="ECO:0000256" key="11">
    <source>
        <dbReference type="ARBA" id="ARBA00023209"/>
    </source>
</evidence>
<dbReference type="InterPro" id="IPR017438">
    <property type="entry name" value="ATP-NAD_kinase_N"/>
</dbReference>
<dbReference type="Proteomes" id="UP001501035">
    <property type="component" value="Unassembled WGS sequence"/>
</dbReference>
<dbReference type="Pfam" id="PF19279">
    <property type="entry name" value="YegS_C"/>
    <property type="match status" value="1"/>
</dbReference>